<comment type="caution">
    <text evidence="2">The sequence shown here is derived from an EMBL/GenBank/DDBJ whole genome shotgun (WGS) entry which is preliminary data.</text>
</comment>
<name>A0A6M0CGN6_9FLAO</name>
<sequence>MSKMNNLDIYRTLLTVKGILTLCFSLFFVFYMFMGGVFGTAFMLDPTQDDIPFNPGLIFIIIGGIGFILTVTLGILTLYAAKYLGKRTNYTYIFVVSILNCLTGALGIVLGVLTLVELNKPEVKRLFDDQSGLVPTKNPY</sequence>
<proteinExistence type="predicted"/>
<feature type="transmembrane region" description="Helical" evidence="1">
    <location>
        <begin position="20"/>
        <end position="44"/>
    </location>
</feature>
<evidence type="ECO:0000313" key="3">
    <source>
        <dbReference type="Proteomes" id="UP000474296"/>
    </source>
</evidence>
<evidence type="ECO:0000313" key="2">
    <source>
        <dbReference type="EMBL" id="NER16985.1"/>
    </source>
</evidence>
<keyword evidence="1" id="KW-0472">Membrane</keyword>
<dbReference type="Proteomes" id="UP000474296">
    <property type="component" value="Unassembled WGS sequence"/>
</dbReference>
<feature type="transmembrane region" description="Helical" evidence="1">
    <location>
        <begin position="92"/>
        <end position="116"/>
    </location>
</feature>
<gene>
    <name evidence="2" type="ORF">GWK10_07170</name>
</gene>
<evidence type="ECO:0008006" key="4">
    <source>
        <dbReference type="Google" id="ProtNLM"/>
    </source>
</evidence>
<accession>A0A6M0CGN6</accession>
<feature type="transmembrane region" description="Helical" evidence="1">
    <location>
        <begin position="56"/>
        <end position="80"/>
    </location>
</feature>
<dbReference type="AlphaFoldDB" id="A0A6M0CGN6"/>
<protein>
    <recommendedName>
        <fullName evidence="4">DUF4064 domain-containing protein</fullName>
    </recommendedName>
</protein>
<organism evidence="2 3">
    <name type="scientific">Spongiivirga citrea</name>
    <dbReference type="NCBI Taxonomy" id="1481457"/>
    <lineage>
        <taxon>Bacteria</taxon>
        <taxon>Pseudomonadati</taxon>
        <taxon>Bacteroidota</taxon>
        <taxon>Flavobacteriia</taxon>
        <taxon>Flavobacteriales</taxon>
        <taxon>Flavobacteriaceae</taxon>
        <taxon>Spongiivirga</taxon>
    </lineage>
</organism>
<reference evidence="2 3" key="1">
    <citation type="submission" date="2020-01" db="EMBL/GenBank/DDBJ databases">
        <title>Spongiivirga citrea KCTC 32990T.</title>
        <authorList>
            <person name="Wang G."/>
        </authorList>
    </citation>
    <scope>NUCLEOTIDE SEQUENCE [LARGE SCALE GENOMIC DNA]</scope>
    <source>
        <strain evidence="2 3">KCTC 32990</strain>
    </source>
</reference>
<evidence type="ECO:0000256" key="1">
    <source>
        <dbReference type="SAM" id="Phobius"/>
    </source>
</evidence>
<dbReference type="EMBL" id="JAABOQ010000003">
    <property type="protein sequence ID" value="NER16985.1"/>
    <property type="molecule type" value="Genomic_DNA"/>
</dbReference>
<keyword evidence="3" id="KW-1185">Reference proteome</keyword>
<keyword evidence="1" id="KW-1133">Transmembrane helix</keyword>
<keyword evidence="1" id="KW-0812">Transmembrane</keyword>